<accession>A0AAN7B352</accession>
<dbReference type="SUPFAM" id="SSF48264">
    <property type="entry name" value="Cytochrome P450"/>
    <property type="match status" value="1"/>
</dbReference>
<keyword evidence="1 4" id="KW-0349">Heme</keyword>
<evidence type="ECO:0000256" key="3">
    <source>
        <dbReference type="ARBA" id="ARBA00023004"/>
    </source>
</evidence>
<comment type="cofactor">
    <cofactor evidence="4">
        <name>heme</name>
        <dbReference type="ChEBI" id="CHEBI:30413"/>
    </cofactor>
</comment>
<organism evidence="5 6">
    <name type="scientific">Rhypophila decipiens</name>
    <dbReference type="NCBI Taxonomy" id="261697"/>
    <lineage>
        <taxon>Eukaryota</taxon>
        <taxon>Fungi</taxon>
        <taxon>Dikarya</taxon>
        <taxon>Ascomycota</taxon>
        <taxon>Pezizomycotina</taxon>
        <taxon>Sordariomycetes</taxon>
        <taxon>Sordariomycetidae</taxon>
        <taxon>Sordariales</taxon>
        <taxon>Naviculisporaceae</taxon>
        <taxon>Rhypophila</taxon>
    </lineage>
</organism>
<evidence type="ECO:0000256" key="1">
    <source>
        <dbReference type="ARBA" id="ARBA00022617"/>
    </source>
</evidence>
<comment type="caution">
    <text evidence="5">The sequence shown here is derived from an EMBL/GenBank/DDBJ whole genome shotgun (WGS) entry which is preliminary data.</text>
</comment>
<dbReference type="GO" id="GO:0004497">
    <property type="term" value="F:monooxygenase activity"/>
    <property type="evidence" value="ECO:0007669"/>
    <property type="project" value="InterPro"/>
</dbReference>
<evidence type="ECO:0000313" key="6">
    <source>
        <dbReference type="Proteomes" id="UP001301769"/>
    </source>
</evidence>
<name>A0AAN7B352_9PEZI</name>
<proteinExistence type="predicted"/>
<keyword evidence="2 4" id="KW-0479">Metal-binding</keyword>
<dbReference type="EMBL" id="MU858253">
    <property type="protein sequence ID" value="KAK4208222.1"/>
    <property type="molecule type" value="Genomic_DNA"/>
</dbReference>
<dbReference type="PRINTS" id="PR00385">
    <property type="entry name" value="P450"/>
</dbReference>
<dbReference type="GO" id="GO:0016705">
    <property type="term" value="F:oxidoreductase activity, acting on paired donors, with incorporation or reduction of molecular oxygen"/>
    <property type="evidence" value="ECO:0007669"/>
    <property type="project" value="InterPro"/>
</dbReference>
<evidence type="ECO:0000313" key="5">
    <source>
        <dbReference type="EMBL" id="KAK4208222.1"/>
    </source>
</evidence>
<sequence length="603" mass="67425">MIYLLVPTVWYYFPATMGKMENVAATTGLTNSQLILLVSATAVLMLATHYITGLHHDRQVRNAHFPQPPVSSVWGHLKEVDKFFRKREPDRHADYVFTDICDALGRPPLILLDLRPINASVCLVGSHEVAEQISKASKLFPWSPIKYPQTIAPLHHMIGDGSILLREGLEWKALRKQFNPGFAPQHLATLLPRLVDKVAEFVDVIDRVVRGEAPVALASLTGNLAFDIIGAVVLDLDTHAQNQESPTSQQRHLTAPHQGKELQSLYSRLVTSYDVDSGQYLPWWLIPLTKLKREYLARKVDKILKELVRQKFSLMQQEQQQQETSKAKTHEILSLSLSEAASENLLTPQVLQDTADQLKTFLFAGWDTTGVVLAWTFYELSRSPKALAAVRAELDQLFGPETASNPILVCDRLRSLEGESLIQKMPYITAVFKETLRLYPPASTGRTSPPGTGFTVTSSDNPGQEYCLDGMLIYICARAVQRDPAVYGETADEFVPERWLNSSDIPPGAWRPFERGPRNCIGQELAMIEGRVLLAVVARTYDFVKVGLGELALDPDSGLPVLDDNGRQWKVRSELYNTRKVTAKPVDGMMMKVRLRSSSSMKG</sequence>
<dbReference type="CDD" id="cd11051">
    <property type="entry name" value="CYP59-like"/>
    <property type="match status" value="1"/>
</dbReference>
<evidence type="ECO:0008006" key="7">
    <source>
        <dbReference type="Google" id="ProtNLM"/>
    </source>
</evidence>
<evidence type="ECO:0000256" key="2">
    <source>
        <dbReference type="ARBA" id="ARBA00022723"/>
    </source>
</evidence>
<evidence type="ECO:0000256" key="4">
    <source>
        <dbReference type="PIRSR" id="PIRSR602401-1"/>
    </source>
</evidence>
<gene>
    <name evidence="5" type="ORF">QBC37DRAFT_432288</name>
</gene>
<dbReference type="GO" id="GO:0020037">
    <property type="term" value="F:heme binding"/>
    <property type="evidence" value="ECO:0007669"/>
    <property type="project" value="InterPro"/>
</dbReference>
<dbReference type="InterPro" id="IPR001128">
    <property type="entry name" value="Cyt_P450"/>
</dbReference>
<dbReference type="Gene3D" id="1.10.630.10">
    <property type="entry name" value="Cytochrome P450"/>
    <property type="match status" value="1"/>
</dbReference>
<dbReference type="PANTHER" id="PTHR24305">
    <property type="entry name" value="CYTOCHROME P450"/>
    <property type="match status" value="1"/>
</dbReference>
<dbReference type="InterPro" id="IPR002401">
    <property type="entry name" value="Cyt_P450_E_grp-I"/>
</dbReference>
<dbReference type="GO" id="GO:0005506">
    <property type="term" value="F:iron ion binding"/>
    <property type="evidence" value="ECO:0007669"/>
    <property type="project" value="InterPro"/>
</dbReference>
<dbReference type="Pfam" id="PF00067">
    <property type="entry name" value="p450"/>
    <property type="match status" value="1"/>
</dbReference>
<dbReference type="Proteomes" id="UP001301769">
    <property type="component" value="Unassembled WGS sequence"/>
</dbReference>
<protein>
    <recommendedName>
        <fullName evidence="7">Cytochrome P450</fullName>
    </recommendedName>
</protein>
<reference evidence="5" key="2">
    <citation type="submission" date="2023-05" db="EMBL/GenBank/DDBJ databases">
        <authorList>
            <consortium name="Lawrence Berkeley National Laboratory"/>
            <person name="Steindorff A."/>
            <person name="Hensen N."/>
            <person name="Bonometti L."/>
            <person name="Westerberg I."/>
            <person name="Brannstrom I.O."/>
            <person name="Guillou S."/>
            <person name="Cros-Aarteil S."/>
            <person name="Calhoun S."/>
            <person name="Haridas S."/>
            <person name="Kuo A."/>
            <person name="Mondo S."/>
            <person name="Pangilinan J."/>
            <person name="Riley R."/>
            <person name="Labutti K."/>
            <person name="Andreopoulos B."/>
            <person name="Lipzen A."/>
            <person name="Chen C."/>
            <person name="Yanf M."/>
            <person name="Daum C."/>
            <person name="Ng V."/>
            <person name="Clum A."/>
            <person name="Ohm R."/>
            <person name="Martin F."/>
            <person name="Silar P."/>
            <person name="Natvig D."/>
            <person name="Lalanne C."/>
            <person name="Gautier V."/>
            <person name="Ament-Velasquez S.L."/>
            <person name="Kruys A."/>
            <person name="Hutchinson M.I."/>
            <person name="Powell A.J."/>
            <person name="Barry K."/>
            <person name="Miller A.N."/>
            <person name="Grigoriev I.V."/>
            <person name="Debuchy R."/>
            <person name="Gladieux P."/>
            <person name="Thoren M.H."/>
            <person name="Johannesson H."/>
        </authorList>
    </citation>
    <scope>NUCLEOTIDE SEQUENCE</scope>
    <source>
        <strain evidence="5">PSN293</strain>
    </source>
</reference>
<keyword evidence="3 4" id="KW-0408">Iron</keyword>
<dbReference type="InterPro" id="IPR036396">
    <property type="entry name" value="Cyt_P450_sf"/>
</dbReference>
<reference evidence="5" key="1">
    <citation type="journal article" date="2023" name="Mol. Phylogenet. Evol.">
        <title>Genome-scale phylogeny and comparative genomics of the fungal order Sordariales.</title>
        <authorList>
            <person name="Hensen N."/>
            <person name="Bonometti L."/>
            <person name="Westerberg I."/>
            <person name="Brannstrom I.O."/>
            <person name="Guillou S."/>
            <person name="Cros-Aarteil S."/>
            <person name="Calhoun S."/>
            <person name="Haridas S."/>
            <person name="Kuo A."/>
            <person name="Mondo S."/>
            <person name="Pangilinan J."/>
            <person name="Riley R."/>
            <person name="LaButti K."/>
            <person name="Andreopoulos B."/>
            <person name="Lipzen A."/>
            <person name="Chen C."/>
            <person name="Yan M."/>
            <person name="Daum C."/>
            <person name="Ng V."/>
            <person name="Clum A."/>
            <person name="Steindorff A."/>
            <person name="Ohm R.A."/>
            <person name="Martin F."/>
            <person name="Silar P."/>
            <person name="Natvig D.O."/>
            <person name="Lalanne C."/>
            <person name="Gautier V."/>
            <person name="Ament-Velasquez S.L."/>
            <person name="Kruys A."/>
            <person name="Hutchinson M.I."/>
            <person name="Powell A.J."/>
            <person name="Barry K."/>
            <person name="Miller A.N."/>
            <person name="Grigoriev I.V."/>
            <person name="Debuchy R."/>
            <person name="Gladieux P."/>
            <person name="Hiltunen Thoren M."/>
            <person name="Johannesson H."/>
        </authorList>
    </citation>
    <scope>NUCLEOTIDE SEQUENCE</scope>
    <source>
        <strain evidence="5">PSN293</strain>
    </source>
</reference>
<dbReference type="PRINTS" id="PR00463">
    <property type="entry name" value="EP450I"/>
</dbReference>
<feature type="binding site" description="axial binding residue" evidence="4">
    <location>
        <position position="520"/>
    </location>
    <ligand>
        <name>heme</name>
        <dbReference type="ChEBI" id="CHEBI:30413"/>
    </ligand>
    <ligandPart>
        <name>Fe</name>
        <dbReference type="ChEBI" id="CHEBI:18248"/>
    </ligandPart>
</feature>
<dbReference type="AlphaFoldDB" id="A0AAN7B352"/>
<dbReference type="InterPro" id="IPR050121">
    <property type="entry name" value="Cytochrome_P450_monoxygenase"/>
</dbReference>
<dbReference type="PANTHER" id="PTHR24305:SF222">
    <property type="entry name" value="CYTOCHROME P450 MONOOXYGENASE STCS"/>
    <property type="match status" value="1"/>
</dbReference>
<keyword evidence="6" id="KW-1185">Reference proteome</keyword>